<evidence type="ECO:0000313" key="2">
    <source>
        <dbReference type="Proteomes" id="UP000265520"/>
    </source>
</evidence>
<comment type="caution">
    <text evidence="1">The sequence shown here is derived from an EMBL/GenBank/DDBJ whole genome shotgun (WGS) entry which is preliminary data.</text>
</comment>
<keyword evidence="2" id="KW-1185">Reference proteome</keyword>
<dbReference type="EMBL" id="LXQA010003504">
    <property type="protein sequence ID" value="MCH82311.1"/>
    <property type="molecule type" value="Genomic_DNA"/>
</dbReference>
<accession>A0A392M4S2</accession>
<evidence type="ECO:0000313" key="1">
    <source>
        <dbReference type="EMBL" id="MCH82311.1"/>
    </source>
</evidence>
<proteinExistence type="predicted"/>
<protein>
    <submittedName>
        <fullName evidence="1">Uncharacterized protein</fullName>
    </submittedName>
</protein>
<dbReference type="AlphaFoldDB" id="A0A392M4S2"/>
<organism evidence="1 2">
    <name type="scientific">Trifolium medium</name>
    <dbReference type="NCBI Taxonomy" id="97028"/>
    <lineage>
        <taxon>Eukaryota</taxon>
        <taxon>Viridiplantae</taxon>
        <taxon>Streptophyta</taxon>
        <taxon>Embryophyta</taxon>
        <taxon>Tracheophyta</taxon>
        <taxon>Spermatophyta</taxon>
        <taxon>Magnoliopsida</taxon>
        <taxon>eudicotyledons</taxon>
        <taxon>Gunneridae</taxon>
        <taxon>Pentapetalae</taxon>
        <taxon>rosids</taxon>
        <taxon>fabids</taxon>
        <taxon>Fabales</taxon>
        <taxon>Fabaceae</taxon>
        <taxon>Papilionoideae</taxon>
        <taxon>50 kb inversion clade</taxon>
        <taxon>NPAAA clade</taxon>
        <taxon>Hologalegina</taxon>
        <taxon>IRL clade</taxon>
        <taxon>Trifolieae</taxon>
        <taxon>Trifolium</taxon>
    </lineage>
</organism>
<gene>
    <name evidence="1" type="ORF">A2U01_0003113</name>
</gene>
<name>A0A392M4S2_9FABA</name>
<dbReference type="Proteomes" id="UP000265520">
    <property type="component" value="Unassembled WGS sequence"/>
</dbReference>
<sequence>MPEHFLIDLKLETGCGSVLLFYLRFYFNLPVSDSVLMGCGSTFNLEIMVHALICSIIYSIRVFVIDITAFVDQEHPIDEVRNPMPEAFAAYLVARDLVVVAMLSIHLTESYAACSSYYSAALLLQGLAYLLLATDYSFDFHAIAFELLGTVSVTLNACEVGEAAPVAVKTFS</sequence>
<reference evidence="1 2" key="1">
    <citation type="journal article" date="2018" name="Front. Plant Sci.">
        <title>Red Clover (Trifolium pratense) and Zigzag Clover (T. medium) - A Picture of Genomic Similarities and Differences.</title>
        <authorList>
            <person name="Dluhosova J."/>
            <person name="Istvanek J."/>
            <person name="Nedelnik J."/>
            <person name="Repkova J."/>
        </authorList>
    </citation>
    <scope>NUCLEOTIDE SEQUENCE [LARGE SCALE GENOMIC DNA]</scope>
    <source>
        <strain evidence="2">cv. 10/8</strain>
        <tissue evidence="1">Leaf</tissue>
    </source>
</reference>